<organism evidence="6 7">
    <name type="scientific">Heterostelium pallidum (strain ATCC 26659 / Pp 5 / PN500)</name>
    <name type="common">Cellular slime mold</name>
    <name type="synonym">Polysphondylium pallidum</name>
    <dbReference type="NCBI Taxonomy" id="670386"/>
    <lineage>
        <taxon>Eukaryota</taxon>
        <taxon>Amoebozoa</taxon>
        <taxon>Evosea</taxon>
        <taxon>Eumycetozoa</taxon>
        <taxon>Dictyostelia</taxon>
        <taxon>Acytosteliales</taxon>
        <taxon>Acytosteliaceae</taxon>
        <taxon>Heterostelium</taxon>
    </lineage>
</organism>
<dbReference type="Pfam" id="PF00454">
    <property type="entry name" value="PI3_PI4_kinase"/>
    <property type="match status" value="1"/>
</dbReference>
<dbReference type="InterPro" id="IPR000403">
    <property type="entry name" value="PI3/4_kinase_cat_dom"/>
</dbReference>
<dbReference type="GeneID" id="31356276"/>
<evidence type="ECO:0000256" key="1">
    <source>
        <dbReference type="ARBA" id="ARBA00001686"/>
    </source>
</evidence>
<dbReference type="GO" id="GO:0046854">
    <property type="term" value="P:phosphatidylinositol phosphate biosynthetic process"/>
    <property type="evidence" value="ECO:0007669"/>
    <property type="project" value="InterPro"/>
</dbReference>
<evidence type="ECO:0000313" key="7">
    <source>
        <dbReference type="Proteomes" id="UP000001396"/>
    </source>
</evidence>
<dbReference type="GO" id="GO:0048015">
    <property type="term" value="P:phosphatidylinositol-mediated signaling"/>
    <property type="evidence" value="ECO:0007669"/>
    <property type="project" value="TreeGrafter"/>
</dbReference>
<dbReference type="AlphaFoldDB" id="D3AXB4"/>
<dbReference type="InterPro" id="IPR036940">
    <property type="entry name" value="PI3/4_kinase_cat_sf"/>
</dbReference>
<dbReference type="GO" id="GO:0016020">
    <property type="term" value="C:membrane"/>
    <property type="evidence" value="ECO:0007669"/>
    <property type="project" value="TreeGrafter"/>
</dbReference>
<dbReference type="PROSITE" id="PS50290">
    <property type="entry name" value="PI3_4_KINASE_3"/>
    <property type="match status" value="1"/>
</dbReference>
<proteinExistence type="predicted"/>
<keyword evidence="3" id="KW-0808">Transferase</keyword>
<dbReference type="SUPFAM" id="SSF56112">
    <property type="entry name" value="Protein kinase-like (PK-like)"/>
    <property type="match status" value="1"/>
</dbReference>
<dbReference type="InterPro" id="IPR015433">
    <property type="entry name" value="PI3/4_kinase"/>
</dbReference>
<dbReference type="FunFam" id="1.10.1070.11:FF:000016">
    <property type="entry name" value="PIK1p Phosphatidylinositol 4-kinase"/>
    <property type="match status" value="1"/>
</dbReference>
<dbReference type="EC" id="2.7.1.67" evidence="2"/>
<gene>
    <name evidence="6" type="ORF">PPL_00745</name>
</gene>
<evidence type="ECO:0000256" key="2">
    <source>
        <dbReference type="ARBA" id="ARBA00012169"/>
    </source>
</evidence>
<dbReference type="GO" id="GO:0005737">
    <property type="term" value="C:cytoplasm"/>
    <property type="evidence" value="ECO:0007669"/>
    <property type="project" value="TreeGrafter"/>
</dbReference>
<dbReference type="EMBL" id="ADBJ01000003">
    <property type="protein sequence ID" value="EFA86183.1"/>
    <property type="molecule type" value="Genomic_DNA"/>
</dbReference>
<dbReference type="PANTHER" id="PTHR10048:SF116">
    <property type="entry name" value="PHOSPHATIDYLINOSITOL 4-KINASE"/>
    <property type="match status" value="1"/>
</dbReference>
<sequence>MEREGKEDMEDLTVSQHQRLATDIVHRKEWRRSPPGATGDTNLPLWLRPYLVIATGQDSGLIETIPDSTSLDTLKKKCPKYSTLTDYFVRAYGDQKTKSFQDAQTNFIESLAGYSLVCYFLQIKDRHNGNILIDRKGHLIHIDYGFLLSTSPGSINFESAPFKLTDEILELMGGRSSDRFVYFKTLILCGFLQVRKHYQEFLMMIELMIPHTTLRCLTKEGVVDNFRNRFRLDLTSDAQCEEFVDKMISDSIGNWTTKSYDSYQYYTNNITF</sequence>
<protein>
    <recommendedName>
        <fullName evidence="2">1-phosphatidylinositol 4-kinase</fullName>
        <ecNumber evidence="2">2.7.1.67</ecNumber>
    </recommendedName>
</protein>
<dbReference type="OMA" id="FRAGEAC"/>
<feature type="domain" description="PI3K/PI4K catalytic" evidence="5">
    <location>
        <begin position="1"/>
        <end position="255"/>
    </location>
</feature>
<dbReference type="SMART" id="SM00146">
    <property type="entry name" value="PI3Kc"/>
    <property type="match status" value="1"/>
</dbReference>
<keyword evidence="4 6" id="KW-0418">Kinase</keyword>
<dbReference type="GO" id="GO:0004430">
    <property type="term" value="F:1-phosphatidylinositol 4-kinase activity"/>
    <property type="evidence" value="ECO:0007669"/>
    <property type="project" value="UniProtKB-EC"/>
</dbReference>
<keyword evidence="7" id="KW-1185">Reference proteome</keyword>
<reference evidence="6 7" key="1">
    <citation type="journal article" date="2011" name="Genome Res.">
        <title>Phylogeny-wide analysis of social amoeba genomes highlights ancient origins for complex intercellular communication.</title>
        <authorList>
            <person name="Heidel A.J."/>
            <person name="Lawal H.M."/>
            <person name="Felder M."/>
            <person name="Schilde C."/>
            <person name="Helps N.R."/>
            <person name="Tunggal B."/>
            <person name="Rivero F."/>
            <person name="John U."/>
            <person name="Schleicher M."/>
            <person name="Eichinger L."/>
            <person name="Platzer M."/>
            <person name="Noegel A.A."/>
            <person name="Schaap P."/>
            <person name="Gloeckner G."/>
        </authorList>
    </citation>
    <scope>NUCLEOTIDE SEQUENCE [LARGE SCALE GENOMIC DNA]</scope>
    <source>
        <strain evidence="7">ATCC 26659 / Pp 5 / PN500</strain>
    </source>
</reference>
<accession>D3AXB4</accession>
<name>D3AXB4_HETP5</name>
<comment type="caution">
    <text evidence="6">The sequence shown here is derived from an EMBL/GenBank/DDBJ whole genome shotgun (WGS) entry which is preliminary data.</text>
</comment>
<evidence type="ECO:0000256" key="3">
    <source>
        <dbReference type="ARBA" id="ARBA00022679"/>
    </source>
</evidence>
<dbReference type="Proteomes" id="UP000001396">
    <property type="component" value="Unassembled WGS sequence"/>
</dbReference>
<evidence type="ECO:0000313" key="6">
    <source>
        <dbReference type="EMBL" id="EFA86183.1"/>
    </source>
</evidence>
<comment type="catalytic activity">
    <reaction evidence="1">
        <text>a 1,2-diacyl-sn-glycero-3-phospho-(1D-myo-inositol) + ATP = a 1,2-diacyl-sn-glycero-3-phospho-(1D-myo-inositol 4-phosphate) + ADP + H(+)</text>
        <dbReference type="Rhea" id="RHEA:19877"/>
        <dbReference type="ChEBI" id="CHEBI:15378"/>
        <dbReference type="ChEBI" id="CHEBI:30616"/>
        <dbReference type="ChEBI" id="CHEBI:57880"/>
        <dbReference type="ChEBI" id="CHEBI:58178"/>
        <dbReference type="ChEBI" id="CHEBI:456216"/>
        <dbReference type="EC" id="2.7.1.67"/>
    </reaction>
</comment>
<dbReference type="InParanoid" id="D3AXB4"/>
<evidence type="ECO:0000256" key="4">
    <source>
        <dbReference type="ARBA" id="ARBA00022777"/>
    </source>
</evidence>
<dbReference type="RefSeq" id="XP_020438288.1">
    <property type="nucleotide sequence ID" value="XM_020571765.1"/>
</dbReference>
<dbReference type="PANTHER" id="PTHR10048">
    <property type="entry name" value="PHOSPHATIDYLINOSITOL KINASE"/>
    <property type="match status" value="1"/>
</dbReference>
<dbReference type="InterPro" id="IPR011009">
    <property type="entry name" value="Kinase-like_dom_sf"/>
</dbReference>
<evidence type="ECO:0000259" key="5">
    <source>
        <dbReference type="PROSITE" id="PS50290"/>
    </source>
</evidence>
<dbReference type="STRING" id="670386.D3AXB4"/>
<dbReference type="Gene3D" id="1.10.1070.11">
    <property type="entry name" value="Phosphatidylinositol 3-/4-kinase, catalytic domain"/>
    <property type="match status" value="1"/>
</dbReference>